<evidence type="ECO:0000313" key="3">
    <source>
        <dbReference type="Proteomes" id="UP001152130"/>
    </source>
</evidence>
<dbReference type="Proteomes" id="UP001152130">
    <property type="component" value="Unassembled WGS sequence"/>
</dbReference>
<dbReference type="AlphaFoldDB" id="A0A9W8PTM3"/>
<dbReference type="EMBL" id="JAPDHF010000005">
    <property type="protein sequence ID" value="KAJ4017531.1"/>
    <property type="molecule type" value="Genomic_DNA"/>
</dbReference>
<keyword evidence="1" id="KW-1133">Transmembrane helix</keyword>
<keyword evidence="1" id="KW-0472">Membrane</keyword>
<reference evidence="2" key="1">
    <citation type="submission" date="2022-10" db="EMBL/GenBank/DDBJ databases">
        <title>Fusarium specimens isolated from Avocado Roots.</title>
        <authorList>
            <person name="Stajich J."/>
            <person name="Roper C."/>
            <person name="Heimlech-Rivalta G."/>
        </authorList>
    </citation>
    <scope>NUCLEOTIDE SEQUENCE</scope>
    <source>
        <strain evidence="2">CF00143</strain>
    </source>
</reference>
<evidence type="ECO:0000313" key="2">
    <source>
        <dbReference type="EMBL" id="KAJ4017531.1"/>
    </source>
</evidence>
<accession>A0A9W8PTM3</accession>
<name>A0A9W8PTM3_9HYPO</name>
<sequence length="200" mass="22544">MREFALAVTVADGLSRSSSWHTTNYSSTFEPLVSTPWNRASARTLVRIGGPKNKPDSGNSAKNAKLHMQIELHGYAMSAESWFDFFCIAVLLTHTIIALSHSVWVVWHRRTSDVWENMTELFTLGLNSDRPGQTGEHGLKNTSVGIRTWVPIKQVGWIEAIDALDRPEELQLRFGLGRHMKGDQRDDQFQAKENTDHGTI</sequence>
<keyword evidence="1" id="KW-0812">Transmembrane</keyword>
<keyword evidence="3" id="KW-1185">Reference proteome</keyword>
<organism evidence="2 3">
    <name type="scientific">Fusarium irregulare</name>
    <dbReference type="NCBI Taxonomy" id="2494466"/>
    <lineage>
        <taxon>Eukaryota</taxon>
        <taxon>Fungi</taxon>
        <taxon>Dikarya</taxon>
        <taxon>Ascomycota</taxon>
        <taxon>Pezizomycotina</taxon>
        <taxon>Sordariomycetes</taxon>
        <taxon>Hypocreomycetidae</taxon>
        <taxon>Hypocreales</taxon>
        <taxon>Nectriaceae</taxon>
        <taxon>Fusarium</taxon>
        <taxon>Fusarium incarnatum-equiseti species complex</taxon>
    </lineage>
</organism>
<proteinExistence type="predicted"/>
<feature type="transmembrane region" description="Helical" evidence="1">
    <location>
        <begin position="82"/>
        <end position="107"/>
    </location>
</feature>
<gene>
    <name evidence="2" type="ORF">NW766_003593</name>
</gene>
<comment type="caution">
    <text evidence="2">The sequence shown here is derived from an EMBL/GenBank/DDBJ whole genome shotgun (WGS) entry which is preliminary data.</text>
</comment>
<protein>
    <submittedName>
        <fullName evidence="2">Uncharacterized protein</fullName>
    </submittedName>
</protein>
<evidence type="ECO:0000256" key="1">
    <source>
        <dbReference type="SAM" id="Phobius"/>
    </source>
</evidence>